<dbReference type="EMBL" id="ON042750">
    <property type="protein sequence ID" value="UOX39792.1"/>
    <property type="molecule type" value="Genomic_DNA"/>
</dbReference>
<proteinExistence type="predicted"/>
<dbReference type="Proteomes" id="UP001063213">
    <property type="component" value="Segment"/>
</dbReference>
<protein>
    <submittedName>
        <fullName evidence="1">Uncharacterized protein</fullName>
    </submittedName>
</protein>
<reference evidence="1" key="1">
    <citation type="submission" date="2022-03" db="EMBL/GenBank/DDBJ databases">
        <authorList>
            <person name="Subramanyam B."/>
            <person name="Soundarya J."/>
            <person name="Selvaraj A."/>
            <person name="Tamilzhalagan S."/>
            <person name="Soliyappan S."/>
            <person name="Selvakumar V."/>
            <person name="Ranganathan U.K."/>
        </authorList>
    </citation>
    <scope>NUCLEOTIDE SEQUENCE</scope>
</reference>
<organism evidence="1 2">
    <name type="scientific">Bacillus phage Chedec 11</name>
    <dbReference type="NCBI Taxonomy" id="2932672"/>
    <lineage>
        <taxon>Viruses</taxon>
        <taxon>Duplodnaviria</taxon>
        <taxon>Heunggongvirae</taxon>
        <taxon>Uroviricota</taxon>
        <taxon>Caudoviricetes</taxon>
        <taxon>Salasmaviridae</taxon>
        <taxon>Picovirinae</taxon>
        <taxon>Bahkauvirus</taxon>
        <taxon>Bahkauvirus chedec</taxon>
    </lineage>
</organism>
<keyword evidence="2" id="KW-1185">Reference proteome</keyword>
<accession>A0A976N0I6</accession>
<name>A0A976N0I6_9CAUD</name>
<sequence length="101" mass="12098">MKFEIEDLGRMIIVRNNLNDEVCYLPYLHGNTIHLQRSSAVLLDRKVGATGTFGRWVVLDWYTFLKKDIAMKRLKMIDKYMRSQGYKLTTERKEVKRWRLS</sequence>
<evidence type="ECO:0000313" key="1">
    <source>
        <dbReference type="EMBL" id="UOX39792.1"/>
    </source>
</evidence>
<evidence type="ECO:0000313" key="2">
    <source>
        <dbReference type="Proteomes" id="UP001063213"/>
    </source>
</evidence>